<keyword evidence="6" id="KW-1185">Reference proteome</keyword>
<keyword evidence="3" id="KW-0699">rRNA-binding</keyword>
<feature type="non-terminal residue" evidence="5">
    <location>
        <position position="1"/>
    </location>
</feature>
<dbReference type="Gene3D" id="3.40.1280.10">
    <property type="match status" value="1"/>
</dbReference>
<evidence type="ECO:0000256" key="3">
    <source>
        <dbReference type="ARBA" id="ARBA00022730"/>
    </source>
</evidence>
<proteinExistence type="inferred from homology"/>
<accession>A0ABP0YYI3</accession>
<dbReference type="InterPro" id="IPR005304">
    <property type="entry name" value="Rbsml_bgen_MeTrfase_EMG1/NEP1"/>
</dbReference>
<evidence type="ECO:0000256" key="2">
    <source>
        <dbReference type="ARBA" id="ARBA00022517"/>
    </source>
</evidence>
<evidence type="ECO:0008006" key="7">
    <source>
        <dbReference type="Google" id="ProtNLM"/>
    </source>
</evidence>
<gene>
    <name evidence="5" type="ORF">CITCOLO1_LOCUS16321</name>
</gene>
<reference evidence="5 6" key="1">
    <citation type="submission" date="2024-03" db="EMBL/GenBank/DDBJ databases">
        <authorList>
            <person name="Gkanogiannis A."/>
            <person name="Becerra Lopez-Lavalle L."/>
        </authorList>
    </citation>
    <scope>NUCLEOTIDE SEQUENCE [LARGE SCALE GENOMIC DNA]</scope>
</reference>
<protein>
    <recommendedName>
        <fullName evidence="7">MULE transposase domain-containing protein</fullName>
    </recommendedName>
</protein>
<dbReference type="Proteomes" id="UP001642487">
    <property type="component" value="Chromosome 6"/>
</dbReference>
<dbReference type="InterPro" id="IPR029026">
    <property type="entry name" value="tRNA_m1G_MTases_N"/>
</dbReference>
<dbReference type="PANTHER" id="PTHR12636">
    <property type="entry name" value="NEP1/MRA1"/>
    <property type="match status" value="1"/>
</dbReference>
<keyword evidence="2" id="KW-0690">Ribosome biogenesis</keyword>
<evidence type="ECO:0000256" key="4">
    <source>
        <dbReference type="ARBA" id="ARBA00022884"/>
    </source>
</evidence>
<organism evidence="5 6">
    <name type="scientific">Citrullus colocynthis</name>
    <name type="common">colocynth</name>
    <dbReference type="NCBI Taxonomy" id="252529"/>
    <lineage>
        <taxon>Eukaryota</taxon>
        <taxon>Viridiplantae</taxon>
        <taxon>Streptophyta</taxon>
        <taxon>Embryophyta</taxon>
        <taxon>Tracheophyta</taxon>
        <taxon>Spermatophyta</taxon>
        <taxon>Magnoliopsida</taxon>
        <taxon>eudicotyledons</taxon>
        <taxon>Gunneridae</taxon>
        <taxon>Pentapetalae</taxon>
        <taxon>rosids</taxon>
        <taxon>fabids</taxon>
        <taxon>Cucurbitales</taxon>
        <taxon>Cucurbitaceae</taxon>
        <taxon>Benincaseae</taxon>
        <taxon>Citrullus</taxon>
    </lineage>
</organism>
<dbReference type="SUPFAM" id="SSF75217">
    <property type="entry name" value="alpha/beta knot"/>
    <property type="match status" value="1"/>
</dbReference>
<dbReference type="InterPro" id="IPR029028">
    <property type="entry name" value="Alpha/beta_knot_MTases"/>
</dbReference>
<comment type="similarity">
    <text evidence="1">Belongs to the class IV-like SAM-binding methyltransferase superfamily. RNA methyltransferase NEP1 family.</text>
</comment>
<evidence type="ECO:0000256" key="1">
    <source>
        <dbReference type="ARBA" id="ARBA00008115"/>
    </source>
</evidence>
<dbReference type="EMBL" id="OZ021740">
    <property type="protein sequence ID" value="CAK9324096.1"/>
    <property type="molecule type" value="Genomic_DNA"/>
</dbReference>
<keyword evidence="4" id="KW-0694">RNA-binding</keyword>
<dbReference type="PANTHER" id="PTHR12636:SF13">
    <property type="entry name" value="RIBOSOMAL RNA SMALL SUBUNIT METHYLTRANSFERASE NEP1-LIKE"/>
    <property type="match status" value="1"/>
</dbReference>
<evidence type="ECO:0000313" key="6">
    <source>
        <dbReference type="Proteomes" id="UP001642487"/>
    </source>
</evidence>
<feature type="non-terminal residue" evidence="5">
    <location>
        <position position="116"/>
    </location>
</feature>
<name>A0ABP0YYI3_9ROSI</name>
<evidence type="ECO:0000313" key="5">
    <source>
        <dbReference type="EMBL" id="CAK9324096.1"/>
    </source>
</evidence>
<sequence length="116" mass="13265">MLAVDLLKKRCIRAEDTNEVLFRVLNEPLSQHLPSNSRVSNGLEKLVDIQNYVSATNDDMNFIFVVSVTDHKKINICTDDVISENDGLWYWFLRNLKAAFGEPNNLIIVFDGHKSI</sequence>